<dbReference type="InterPro" id="IPR003123">
    <property type="entry name" value="VPS9"/>
</dbReference>
<dbReference type="GO" id="GO:0005829">
    <property type="term" value="C:cytosol"/>
    <property type="evidence" value="ECO:0007669"/>
    <property type="project" value="TreeGrafter"/>
</dbReference>
<dbReference type="GO" id="GO:0031267">
    <property type="term" value="F:small GTPase binding"/>
    <property type="evidence" value="ECO:0007669"/>
    <property type="project" value="TreeGrafter"/>
</dbReference>
<dbReference type="AlphaFoldDB" id="A0A4P9ZT93"/>
<dbReference type="Gene3D" id="1.20.1050.80">
    <property type="entry name" value="VPS9 domain"/>
    <property type="match status" value="1"/>
</dbReference>
<feature type="region of interest" description="Disordered" evidence="1">
    <location>
        <begin position="720"/>
        <end position="785"/>
    </location>
</feature>
<dbReference type="GO" id="GO:0005085">
    <property type="term" value="F:guanyl-nucleotide exchange factor activity"/>
    <property type="evidence" value="ECO:0007669"/>
    <property type="project" value="InterPro"/>
</dbReference>
<dbReference type="PANTHER" id="PTHR23101:SF25">
    <property type="entry name" value="GTPASE-ACTIVATING PROTEIN AND VPS9 DOMAIN-CONTAINING PROTEIN 1"/>
    <property type="match status" value="1"/>
</dbReference>
<dbReference type="GO" id="GO:0016192">
    <property type="term" value="P:vesicle-mediated transport"/>
    <property type="evidence" value="ECO:0007669"/>
    <property type="project" value="InterPro"/>
</dbReference>
<feature type="compositionally biased region" description="Low complexity" evidence="1">
    <location>
        <begin position="526"/>
        <end position="547"/>
    </location>
</feature>
<protein>
    <recommendedName>
        <fullName evidence="2">VPS9 domain-containing protein</fullName>
    </recommendedName>
</protein>
<dbReference type="GO" id="GO:0030139">
    <property type="term" value="C:endocytic vesicle"/>
    <property type="evidence" value="ECO:0007669"/>
    <property type="project" value="TreeGrafter"/>
</dbReference>
<feature type="compositionally biased region" description="Polar residues" evidence="1">
    <location>
        <begin position="1"/>
        <end position="25"/>
    </location>
</feature>
<feature type="compositionally biased region" description="Low complexity" evidence="1">
    <location>
        <begin position="145"/>
        <end position="164"/>
    </location>
</feature>
<dbReference type="EMBL" id="ML002799">
    <property type="protein sequence ID" value="RKP35740.1"/>
    <property type="molecule type" value="Genomic_DNA"/>
</dbReference>
<dbReference type="STRING" id="215637.A0A4P9ZT93"/>
<feature type="compositionally biased region" description="Polar residues" evidence="1">
    <location>
        <begin position="724"/>
        <end position="734"/>
    </location>
</feature>
<dbReference type="InterPro" id="IPR037191">
    <property type="entry name" value="VPS9_dom_sf"/>
</dbReference>
<feature type="region of interest" description="Disordered" evidence="1">
    <location>
        <begin position="801"/>
        <end position="897"/>
    </location>
</feature>
<organism evidence="3 4">
    <name type="scientific">Dimargaris cristalligena</name>
    <dbReference type="NCBI Taxonomy" id="215637"/>
    <lineage>
        <taxon>Eukaryota</taxon>
        <taxon>Fungi</taxon>
        <taxon>Fungi incertae sedis</taxon>
        <taxon>Zoopagomycota</taxon>
        <taxon>Kickxellomycotina</taxon>
        <taxon>Dimargaritomycetes</taxon>
        <taxon>Dimargaritales</taxon>
        <taxon>Dimargaritaceae</taxon>
        <taxon>Dimargaris</taxon>
    </lineage>
</organism>
<dbReference type="PROSITE" id="PS51205">
    <property type="entry name" value="VPS9"/>
    <property type="match status" value="1"/>
</dbReference>
<evidence type="ECO:0000313" key="4">
    <source>
        <dbReference type="Proteomes" id="UP000268162"/>
    </source>
</evidence>
<feature type="compositionally biased region" description="Polar residues" evidence="1">
    <location>
        <begin position="870"/>
        <end position="887"/>
    </location>
</feature>
<dbReference type="Pfam" id="PF02204">
    <property type="entry name" value="VPS9"/>
    <property type="match status" value="1"/>
</dbReference>
<feature type="region of interest" description="Disordered" evidence="1">
    <location>
        <begin position="467"/>
        <end position="495"/>
    </location>
</feature>
<evidence type="ECO:0000259" key="2">
    <source>
        <dbReference type="PROSITE" id="PS51205"/>
    </source>
</evidence>
<evidence type="ECO:0000256" key="1">
    <source>
        <dbReference type="SAM" id="MobiDB-lite"/>
    </source>
</evidence>
<feature type="compositionally biased region" description="Polar residues" evidence="1">
    <location>
        <begin position="33"/>
        <end position="54"/>
    </location>
</feature>
<keyword evidence="4" id="KW-1185">Reference proteome</keyword>
<dbReference type="PANTHER" id="PTHR23101">
    <property type="entry name" value="RAB GDP/GTP EXCHANGE FACTOR"/>
    <property type="match status" value="1"/>
</dbReference>
<feature type="region of interest" description="Disordered" evidence="1">
    <location>
        <begin position="1"/>
        <end position="92"/>
    </location>
</feature>
<name>A0A4P9ZT93_9FUNG</name>
<feature type="domain" description="VPS9" evidence="2">
    <location>
        <begin position="245"/>
        <end position="455"/>
    </location>
</feature>
<evidence type="ECO:0000313" key="3">
    <source>
        <dbReference type="EMBL" id="RKP35740.1"/>
    </source>
</evidence>
<proteinExistence type="predicted"/>
<feature type="region of interest" description="Disordered" evidence="1">
    <location>
        <begin position="365"/>
        <end position="386"/>
    </location>
</feature>
<feature type="compositionally biased region" description="Low complexity" evidence="1">
    <location>
        <begin position="63"/>
        <end position="77"/>
    </location>
</feature>
<feature type="region of interest" description="Disordered" evidence="1">
    <location>
        <begin position="145"/>
        <end position="167"/>
    </location>
</feature>
<feature type="region of interest" description="Disordered" evidence="1">
    <location>
        <begin position="526"/>
        <end position="550"/>
    </location>
</feature>
<dbReference type="InterPro" id="IPR045046">
    <property type="entry name" value="Vps9-like"/>
</dbReference>
<dbReference type="SUPFAM" id="SSF109993">
    <property type="entry name" value="VPS9 domain"/>
    <property type="match status" value="1"/>
</dbReference>
<reference evidence="4" key="1">
    <citation type="journal article" date="2018" name="Nat. Microbiol.">
        <title>Leveraging single-cell genomics to expand the fungal tree of life.</title>
        <authorList>
            <person name="Ahrendt S.R."/>
            <person name="Quandt C.A."/>
            <person name="Ciobanu D."/>
            <person name="Clum A."/>
            <person name="Salamov A."/>
            <person name="Andreopoulos B."/>
            <person name="Cheng J.F."/>
            <person name="Woyke T."/>
            <person name="Pelin A."/>
            <person name="Henrissat B."/>
            <person name="Reynolds N.K."/>
            <person name="Benny G.L."/>
            <person name="Smith M.E."/>
            <person name="James T.Y."/>
            <person name="Grigoriev I.V."/>
        </authorList>
    </citation>
    <scope>NUCLEOTIDE SEQUENCE [LARGE SCALE GENOMIC DNA]</scope>
    <source>
        <strain evidence="4">RSA 468</strain>
    </source>
</reference>
<gene>
    <name evidence="3" type="ORF">BJ085DRAFT_36242</name>
</gene>
<dbReference type="Proteomes" id="UP000268162">
    <property type="component" value="Unassembled WGS sequence"/>
</dbReference>
<feature type="compositionally biased region" description="Low complexity" evidence="1">
    <location>
        <begin position="801"/>
        <end position="824"/>
    </location>
</feature>
<sequence>MATQANAQGTPSTAQIPTMRNSATFPSDPKLSLSGNRSPARRTISNTSLVSASSHPLGPSPASPTLLADPTPTTTAPTTPPPPPLPERSPHTLGWSFHFPELQTLFCQSVATHPILQEHTRTWGPILKDVDNFMVGFLRWAATSLNNSPRSSSESRGSTTPRSSMELDPNIVADHYQQFIEDIHASLNDKFAPIFAAARTQGRGEELDGEALAMSWLSDIEDVCTTLIYPHTFCPQFPGQHHNDHWQDEATASRIAALNMADIQLSHLGLDLDQSPFTQPPFRFDPADLTIGKEHLWPTAALPTLPTQPLGFHAFIDEALRQTYLYLQAMDRQKSVMLKMECIVGAHQVLTKAAQTRPLPIASANDSPAGVAAEEKEGGLSKAPPQSATLTADDLLPLMIYTVIHYNPPRLVSNLHYIQHYLYQPRQTSGIPAYCLTTLSAAISFLDTVDMQALGLATHQFDDVAAPDTTISPTGRSSAVHGGPSAVHEGSAPSTAGNTRLGNVIGNAIYAVQHSLPSAWSTAVAAVSTSPPGGETTHSTSTATASTLGSNLPQTDILNFSFSPNISRQNTNTDTPAVAATATAAAPHASDLMGGKELVALDNALLALPASPSPNFPMDPFGEPTPRDSVDVPGTSPGASWLPTSLKPTTLISTPSLMNPINSPTLTSTADSPPLSAGSGYLSNPLTNRVGKEIRDVTDGGMKVISGVYGMVFSRFKGPGPVDSNGNDMGTTTGLDRPLVDTSRSSNELSHNHHHHNNNHNHPLASSPATPTNARFKGSDTPSPKLAYSTAMASAHPLHPAPIAIPTDIPISTSSATSSSSSSSRMNAPQPFPQARLVRRQTEPASSRMGLSRKSSPRSKSPHTPPLVATQKSRSPALSRVSPTGTDQHPHSHPLTLPTPDPFFANCQLQDMTVPQIEQLLREYQKLAAAINQLKKAT</sequence>
<accession>A0A4P9ZT93</accession>
<feature type="region of interest" description="Disordered" evidence="1">
    <location>
        <begin position="615"/>
        <end position="646"/>
    </location>
</feature>
<dbReference type="SMART" id="SM00167">
    <property type="entry name" value="VPS9"/>
    <property type="match status" value="1"/>
</dbReference>
<feature type="compositionally biased region" description="Pro residues" evidence="1">
    <location>
        <begin position="78"/>
        <end position="87"/>
    </location>
</feature>